<keyword evidence="1" id="KW-0472">Membrane</keyword>
<evidence type="ECO:0000313" key="2">
    <source>
        <dbReference type="EMBL" id="CAH1413514.1"/>
    </source>
</evidence>
<protein>
    <submittedName>
        <fullName evidence="2">Uncharacterized protein</fullName>
    </submittedName>
</protein>
<evidence type="ECO:0000313" key="3">
    <source>
        <dbReference type="Proteomes" id="UP001157418"/>
    </source>
</evidence>
<dbReference type="Proteomes" id="UP001157418">
    <property type="component" value="Unassembled WGS sequence"/>
</dbReference>
<sequence>MENIIFSVHVLVIVPGLSVFDVYLFSFCFLHDTSTTSQIESPLFFYPLLPPPPTIGLVIEASGLHTCNRSNRYSQIPLQTDDRWYAEIDESISRLLNHKIDTCLPVPEVSVRQMVHRRHFFAVVSGWL</sequence>
<evidence type="ECO:0000256" key="1">
    <source>
        <dbReference type="SAM" id="Phobius"/>
    </source>
</evidence>
<gene>
    <name evidence="2" type="ORF">LVIROSA_LOCUS1474</name>
</gene>
<accession>A0AAU9LD95</accession>
<proteinExistence type="predicted"/>
<comment type="caution">
    <text evidence="2">The sequence shown here is derived from an EMBL/GenBank/DDBJ whole genome shotgun (WGS) entry which is preliminary data.</text>
</comment>
<reference evidence="2 3" key="1">
    <citation type="submission" date="2022-01" db="EMBL/GenBank/DDBJ databases">
        <authorList>
            <person name="Xiong W."/>
            <person name="Schranz E."/>
        </authorList>
    </citation>
    <scope>NUCLEOTIDE SEQUENCE [LARGE SCALE GENOMIC DNA]</scope>
</reference>
<dbReference type="EMBL" id="CAKMRJ010000001">
    <property type="protein sequence ID" value="CAH1413514.1"/>
    <property type="molecule type" value="Genomic_DNA"/>
</dbReference>
<dbReference type="AlphaFoldDB" id="A0AAU9LD95"/>
<feature type="transmembrane region" description="Helical" evidence="1">
    <location>
        <begin position="6"/>
        <end position="30"/>
    </location>
</feature>
<keyword evidence="1" id="KW-1133">Transmembrane helix</keyword>
<name>A0AAU9LD95_9ASTR</name>
<keyword evidence="3" id="KW-1185">Reference proteome</keyword>
<keyword evidence="1" id="KW-0812">Transmembrane</keyword>
<organism evidence="2 3">
    <name type="scientific">Lactuca virosa</name>
    <dbReference type="NCBI Taxonomy" id="75947"/>
    <lineage>
        <taxon>Eukaryota</taxon>
        <taxon>Viridiplantae</taxon>
        <taxon>Streptophyta</taxon>
        <taxon>Embryophyta</taxon>
        <taxon>Tracheophyta</taxon>
        <taxon>Spermatophyta</taxon>
        <taxon>Magnoliopsida</taxon>
        <taxon>eudicotyledons</taxon>
        <taxon>Gunneridae</taxon>
        <taxon>Pentapetalae</taxon>
        <taxon>asterids</taxon>
        <taxon>campanulids</taxon>
        <taxon>Asterales</taxon>
        <taxon>Asteraceae</taxon>
        <taxon>Cichorioideae</taxon>
        <taxon>Cichorieae</taxon>
        <taxon>Lactucinae</taxon>
        <taxon>Lactuca</taxon>
    </lineage>
</organism>